<evidence type="ECO:0000256" key="6">
    <source>
        <dbReference type="ARBA" id="ARBA00054546"/>
    </source>
</evidence>
<dbReference type="GO" id="GO:0006826">
    <property type="term" value="P:iron ion transport"/>
    <property type="evidence" value="ECO:0007669"/>
    <property type="project" value="InterPro"/>
</dbReference>
<dbReference type="GO" id="GO:0008198">
    <property type="term" value="F:ferrous iron binding"/>
    <property type="evidence" value="ECO:0007669"/>
    <property type="project" value="TreeGrafter"/>
</dbReference>
<comment type="function">
    <text evidence="8">Iron-storage protein.</text>
</comment>
<evidence type="ECO:0000256" key="7">
    <source>
        <dbReference type="PIRSR" id="PIRSR601519-1"/>
    </source>
</evidence>
<sequence>MKDLLKLKTSLAEDIENILNAQVKIEAHASALYLAMSSWCDDQGLDNSADFFAKQANEEREHMLKLFNYINNRGGRAISPEVTNIPTDFDSFRGVFEQTLLQEMFVTEQFNNIADKCMKAKDYVTFNFVQWFLAEQVEEEYVARRILELFDVIGEEGTGRWEIDKHLVKVTFSGQE</sequence>
<name>A0A1X7I253_9SPHI</name>
<dbReference type="AlphaFoldDB" id="A0A1X7I253"/>
<dbReference type="RefSeq" id="WP_085471268.1">
    <property type="nucleotide sequence ID" value="NZ_CP038029.1"/>
</dbReference>
<dbReference type="InterPro" id="IPR001519">
    <property type="entry name" value="Ferritin"/>
</dbReference>
<dbReference type="FunFam" id="1.20.1260.10:FF:000001">
    <property type="entry name" value="Non-heme ferritin"/>
    <property type="match status" value="1"/>
</dbReference>
<accession>A0A1X7I253</accession>
<keyword evidence="2 8" id="KW-0409">Iron storage</keyword>
<gene>
    <name evidence="9" type="ORF">SAMN05660862_0383</name>
</gene>
<comment type="subcellular location">
    <subcellularLocation>
        <location evidence="8">Cytoplasm</location>
    </subcellularLocation>
</comment>
<evidence type="ECO:0000256" key="5">
    <source>
        <dbReference type="ARBA" id="ARBA00023004"/>
    </source>
</evidence>
<protein>
    <recommendedName>
        <fullName evidence="8">Ferritin</fullName>
        <ecNumber evidence="8">1.16.3.2</ecNumber>
    </recommendedName>
</protein>
<dbReference type="InterPro" id="IPR009078">
    <property type="entry name" value="Ferritin-like_SF"/>
</dbReference>
<feature type="binding site" evidence="7">
    <location>
        <position position="103"/>
    </location>
    <ligand>
        <name>Fe cation</name>
        <dbReference type="ChEBI" id="CHEBI:24875"/>
        <label>1</label>
    </ligand>
</feature>
<dbReference type="OrthoDB" id="9801481at2"/>
<dbReference type="EC" id="1.16.3.2" evidence="8"/>
<dbReference type="PANTHER" id="PTHR11431:SF127">
    <property type="entry name" value="BACTERIAL NON-HEME FERRITIN"/>
    <property type="match status" value="1"/>
</dbReference>
<dbReference type="STRING" id="561061.SAMN05660862_0383"/>
<dbReference type="EMBL" id="FXAU01000001">
    <property type="protein sequence ID" value="SMG08456.1"/>
    <property type="molecule type" value="Genomic_DNA"/>
</dbReference>
<comment type="similarity">
    <text evidence="1 8">Belongs to the ferritin family. Prokaryotic subfamily.</text>
</comment>
<dbReference type="Gene3D" id="1.20.1260.10">
    <property type="match status" value="1"/>
</dbReference>
<dbReference type="CDD" id="cd01055">
    <property type="entry name" value="Nonheme_Ferritin"/>
    <property type="match status" value="1"/>
</dbReference>
<dbReference type="GO" id="GO:0042802">
    <property type="term" value="F:identical protein binding"/>
    <property type="evidence" value="ECO:0007669"/>
    <property type="project" value="UniProtKB-ARBA"/>
</dbReference>
<feature type="binding site" evidence="7">
    <location>
        <position position="136"/>
    </location>
    <ligand>
        <name>Fe cation</name>
        <dbReference type="ChEBI" id="CHEBI:24875"/>
        <label>1</label>
    </ligand>
</feature>
<proteinExistence type="inferred from homology"/>
<dbReference type="GO" id="GO:0006879">
    <property type="term" value="P:intracellular iron ion homeostasis"/>
    <property type="evidence" value="ECO:0007669"/>
    <property type="project" value="UniProtKB-KW"/>
</dbReference>
<feature type="binding site" evidence="7">
    <location>
        <position position="26"/>
    </location>
    <ligand>
        <name>Fe cation</name>
        <dbReference type="ChEBI" id="CHEBI:24875"/>
        <label>1</label>
    </ligand>
</feature>
<dbReference type="InterPro" id="IPR012347">
    <property type="entry name" value="Ferritin-like"/>
</dbReference>
<feature type="binding site" evidence="7">
    <location>
        <position position="62"/>
    </location>
    <ligand>
        <name>Fe cation</name>
        <dbReference type="ChEBI" id="CHEBI:24875"/>
        <label>1</label>
    </ligand>
</feature>
<reference evidence="9 10" key="1">
    <citation type="submission" date="2017-04" db="EMBL/GenBank/DDBJ databases">
        <authorList>
            <person name="Afonso C.L."/>
            <person name="Miller P.J."/>
            <person name="Scott M.A."/>
            <person name="Spackman E."/>
            <person name="Goraichik I."/>
            <person name="Dimitrov K.M."/>
            <person name="Suarez D.L."/>
            <person name="Swayne D.E."/>
        </authorList>
    </citation>
    <scope>NUCLEOTIDE SEQUENCE [LARGE SCALE GENOMIC DNA]</scope>
    <source>
        <strain evidence="9 10">DSM 22418</strain>
    </source>
</reference>
<keyword evidence="4" id="KW-0560">Oxidoreductase</keyword>
<dbReference type="Pfam" id="PF00210">
    <property type="entry name" value="Ferritin"/>
    <property type="match status" value="1"/>
</dbReference>
<evidence type="ECO:0000256" key="4">
    <source>
        <dbReference type="ARBA" id="ARBA00023002"/>
    </source>
</evidence>
<feature type="binding site" evidence="7">
    <location>
        <position position="59"/>
    </location>
    <ligand>
        <name>Fe cation</name>
        <dbReference type="ChEBI" id="CHEBI:24875"/>
        <label>1</label>
    </ligand>
</feature>
<dbReference type="SUPFAM" id="SSF47240">
    <property type="entry name" value="Ferritin-like"/>
    <property type="match status" value="1"/>
</dbReference>
<dbReference type="InterPro" id="IPR009040">
    <property type="entry name" value="Ferritin-like_diiron"/>
</dbReference>
<comment type="catalytic activity">
    <reaction evidence="8">
        <text>4 Fe(2+) + O2 + 6 H2O = 4 iron(III) oxide-hydroxide + 12 H(+)</text>
        <dbReference type="Rhea" id="RHEA:11972"/>
        <dbReference type="ChEBI" id="CHEBI:15377"/>
        <dbReference type="ChEBI" id="CHEBI:15378"/>
        <dbReference type="ChEBI" id="CHEBI:15379"/>
        <dbReference type="ChEBI" id="CHEBI:29033"/>
        <dbReference type="ChEBI" id="CHEBI:78619"/>
        <dbReference type="EC" id="1.16.3.2"/>
    </reaction>
</comment>
<evidence type="ECO:0000256" key="1">
    <source>
        <dbReference type="ARBA" id="ARBA00006950"/>
    </source>
</evidence>
<evidence type="ECO:0000313" key="10">
    <source>
        <dbReference type="Proteomes" id="UP000192980"/>
    </source>
</evidence>
<dbReference type="PANTHER" id="PTHR11431">
    <property type="entry name" value="FERRITIN"/>
    <property type="match status" value="1"/>
</dbReference>
<organism evidence="9 10">
    <name type="scientific">Sphingobacterium psychroaquaticum</name>
    <dbReference type="NCBI Taxonomy" id="561061"/>
    <lineage>
        <taxon>Bacteria</taxon>
        <taxon>Pseudomonadati</taxon>
        <taxon>Bacteroidota</taxon>
        <taxon>Sphingobacteriia</taxon>
        <taxon>Sphingobacteriales</taxon>
        <taxon>Sphingobacteriaceae</taxon>
        <taxon>Sphingobacterium</taxon>
    </lineage>
</organism>
<evidence type="ECO:0000256" key="8">
    <source>
        <dbReference type="RuleBase" id="RU361145"/>
    </source>
</evidence>
<dbReference type="GO" id="GO:0016491">
    <property type="term" value="F:oxidoreductase activity"/>
    <property type="evidence" value="ECO:0007669"/>
    <property type="project" value="UniProtKB-KW"/>
</dbReference>
<dbReference type="InterPro" id="IPR041719">
    <property type="entry name" value="Ferritin_prok"/>
</dbReference>
<comment type="function">
    <text evidence="6">May alleviate iron toxicity in the presence of oxygen.</text>
</comment>
<dbReference type="GO" id="GO:0008199">
    <property type="term" value="F:ferric iron binding"/>
    <property type="evidence" value="ECO:0007669"/>
    <property type="project" value="InterPro"/>
</dbReference>
<evidence type="ECO:0000313" key="9">
    <source>
        <dbReference type="EMBL" id="SMG08456.1"/>
    </source>
</evidence>
<dbReference type="GO" id="GO:0005737">
    <property type="term" value="C:cytoplasm"/>
    <property type="evidence" value="ECO:0007669"/>
    <property type="project" value="UniProtKB-SubCell"/>
</dbReference>
<evidence type="ECO:0000256" key="2">
    <source>
        <dbReference type="ARBA" id="ARBA00022434"/>
    </source>
</evidence>
<evidence type="ECO:0000256" key="3">
    <source>
        <dbReference type="ARBA" id="ARBA00022723"/>
    </source>
</evidence>
<keyword evidence="3 7" id="KW-0479">Metal-binding</keyword>
<dbReference type="InterPro" id="IPR008331">
    <property type="entry name" value="Ferritin_DPS_dom"/>
</dbReference>
<keyword evidence="8" id="KW-0963">Cytoplasm</keyword>
<keyword evidence="5 7" id="KW-0408">Iron</keyword>
<dbReference type="PROSITE" id="PS50905">
    <property type="entry name" value="FERRITIN_LIKE"/>
    <property type="match status" value="1"/>
</dbReference>
<keyword evidence="10" id="KW-1185">Reference proteome</keyword>
<dbReference type="Proteomes" id="UP000192980">
    <property type="component" value="Unassembled WGS sequence"/>
</dbReference>